<protein>
    <submittedName>
        <fullName evidence="1">Uncharacterized protein</fullName>
    </submittedName>
</protein>
<sequence length="137" mass="16382">MRLHATFWFDSRSFFIGTLAGFSSLRKRSTPRTIYRRNWKILEFFFLYEISQNNTIAKKMQIRLINNTGKRVGRFVTYEYGTDLFGYVYVDKIKGKERGKLVSRWIMPDLGSLVRLLDFEIYKRENEHYENISSLIG</sequence>
<proteinExistence type="predicted"/>
<comment type="caution">
    <text evidence="1">The sequence shown here is derived from an EMBL/GenBank/DDBJ whole genome shotgun (WGS) entry which is preliminary data.</text>
</comment>
<evidence type="ECO:0000313" key="1">
    <source>
        <dbReference type="EMBL" id="EKO34600.1"/>
    </source>
</evidence>
<gene>
    <name evidence="1" type="ORF">LEP1GSC179_3397</name>
</gene>
<evidence type="ECO:0000313" key="2">
    <source>
        <dbReference type="Proteomes" id="UP000006329"/>
    </source>
</evidence>
<name>A0A0E2BGX6_9LEPT</name>
<dbReference type="Proteomes" id="UP000006329">
    <property type="component" value="Unassembled WGS sequence"/>
</dbReference>
<accession>A0A0E2BGX6</accession>
<organism evidence="1 2">
    <name type="scientific">Leptospira santarosai str. MOR084</name>
    <dbReference type="NCBI Taxonomy" id="1049984"/>
    <lineage>
        <taxon>Bacteria</taxon>
        <taxon>Pseudomonadati</taxon>
        <taxon>Spirochaetota</taxon>
        <taxon>Spirochaetia</taxon>
        <taxon>Leptospirales</taxon>
        <taxon>Leptospiraceae</taxon>
        <taxon>Leptospira</taxon>
    </lineage>
</organism>
<reference evidence="1" key="1">
    <citation type="submission" date="2012-10" db="EMBL/GenBank/DDBJ databases">
        <authorList>
            <person name="Harkins D.M."/>
            <person name="Durkin A.S."/>
            <person name="Brinkac L.M."/>
            <person name="Haft D.H."/>
            <person name="Selengut J.D."/>
            <person name="Sanka R."/>
            <person name="DePew J."/>
            <person name="Purushe J."/>
            <person name="Matthias M.A."/>
            <person name="Vinetz J.M."/>
            <person name="Sutton G.G."/>
            <person name="Nierman W.C."/>
            <person name="Fouts D.E."/>
        </authorList>
    </citation>
    <scope>NUCLEOTIDE SEQUENCE [LARGE SCALE GENOMIC DNA]</scope>
    <source>
        <strain evidence="1">MOR084</strain>
    </source>
</reference>
<dbReference type="EMBL" id="AHON02000029">
    <property type="protein sequence ID" value="EKO34600.1"/>
    <property type="molecule type" value="Genomic_DNA"/>
</dbReference>
<keyword evidence="2" id="KW-1185">Reference proteome</keyword>
<dbReference type="AlphaFoldDB" id="A0A0E2BGX6"/>